<evidence type="ECO:0000313" key="2">
    <source>
        <dbReference type="Proteomes" id="UP000177171"/>
    </source>
</evidence>
<comment type="caution">
    <text evidence="1">The sequence shown here is derived from an EMBL/GenBank/DDBJ whole genome shotgun (WGS) entry which is preliminary data.</text>
</comment>
<dbReference type="AlphaFoldDB" id="A0A1G2LSG3"/>
<proteinExistence type="predicted"/>
<name>A0A1G2LSG3_9BACT</name>
<reference evidence="1 2" key="1">
    <citation type="journal article" date="2016" name="Nat. Commun.">
        <title>Thousands of microbial genomes shed light on interconnected biogeochemical processes in an aquifer system.</title>
        <authorList>
            <person name="Anantharaman K."/>
            <person name="Brown C.T."/>
            <person name="Hug L.A."/>
            <person name="Sharon I."/>
            <person name="Castelle C.J."/>
            <person name="Probst A.J."/>
            <person name="Thomas B.C."/>
            <person name="Singh A."/>
            <person name="Wilkins M.J."/>
            <person name="Karaoz U."/>
            <person name="Brodie E.L."/>
            <person name="Williams K.H."/>
            <person name="Hubbard S.S."/>
            <person name="Banfield J.F."/>
        </authorList>
    </citation>
    <scope>NUCLEOTIDE SEQUENCE [LARGE SCALE GENOMIC DNA]</scope>
</reference>
<gene>
    <name evidence="1" type="ORF">A3G49_06575</name>
</gene>
<organism evidence="1 2">
    <name type="scientific">Candidatus Sungbacteria bacterium RIFCSPLOWO2_12_FULL_41_11</name>
    <dbReference type="NCBI Taxonomy" id="1802286"/>
    <lineage>
        <taxon>Bacteria</taxon>
        <taxon>Candidatus Sungiibacteriota</taxon>
    </lineage>
</organism>
<dbReference type="Proteomes" id="UP000177171">
    <property type="component" value="Unassembled WGS sequence"/>
</dbReference>
<dbReference type="EMBL" id="MHQY01000007">
    <property type="protein sequence ID" value="OHA14483.1"/>
    <property type="molecule type" value="Genomic_DNA"/>
</dbReference>
<sequence>METLIKQELERQDFVDNEIFELIQKLLPADKQLEWNIEIIGDVRDAIQEQIVDKQKAMSEEQFYSYLKI</sequence>
<protein>
    <submittedName>
        <fullName evidence="1">Uncharacterized protein</fullName>
    </submittedName>
</protein>
<evidence type="ECO:0000313" key="1">
    <source>
        <dbReference type="EMBL" id="OHA14483.1"/>
    </source>
</evidence>
<accession>A0A1G2LSG3</accession>